<dbReference type="Gene3D" id="3.30.300.330">
    <property type="match status" value="1"/>
</dbReference>
<keyword evidence="2" id="KW-0285">Flavoprotein</keyword>
<dbReference type="Gene3D" id="3.30.465.10">
    <property type="match status" value="1"/>
</dbReference>
<dbReference type="InterPro" id="IPR025650">
    <property type="entry name" value="Alkyl-DHAP_Synthase"/>
</dbReference>
<dbReference type="PROSITE" id="PS51387">
    <property type="entry name" value="FAD_PCMH"/>
    <property type="match status" value="1"/>
</dbReference>
<dbReference type="Gene3D" id="1.10.45.10">
    <property type="entry name" value="Vanillyl-alcohol Oxidase, Chain A, domain 4"/>
    <property type="match status" value="1"/>
</dbReference>
<dbReference type="InterPro" id="IPR004113">
    <property type="entry name" value="FAD-bd_oxidored_4_C"/>
</dbReference>
<organism evidence="6">
    <name type="scientific">freshwater metagenome</name>
    <dbReference type="NCBI Taxonomy" id="449393"/>
    <lineage>
        <taxon>unclassified sequences</taxon>
        <taxon>metagenomes</taxon>
        <taxon>ecological metagenomes</taxon>
    </lineage>
</organism>
<dbReference type="InterPro" id="IPR016169">
    <property type="entry name" value="FAD-bd_PCMH_sub2"/>
</dbReference>
<dbReference type="GO" id="GO:0071949">
    <property type="term" value="F:FAD binding"/>
    <property type="evidence" value="ECO:0007669"/>
    <property type="project" value="InterPro"/>
</dbReference>
<protein>
    <submittedName>
        <fullName evidence="6">Unannotated protein</fullName>
    </submittedName>
</protein>
<name>A0A6J6UCZ8_9ZZZZ</name>
<dbReference type="GO" id="GO:0008610">
    <property type="term" value="P:lipid biosynthetic process"/>
    <property type="evidence" value="ECO:0007669"/>
    <property type="project" value="InterPro"/>
</dbReference>
<comment type="similarity">
    <text evidence="1">Belongs to the FAD-binding oxidoreductase/transferase type 4 family.</text>
</comment>
<feature type="region of interest" description="Disordered" evidence="4">
    <location>
        <begin position="1"/>
        <end position="26"/>
    </location>
</feature>
<evidence type="ECO:0000259" key="5">
    <source>
        <dbReference type="PROSITE" id="PS51387"/>
    </source>
</evidence>
<feature type="domain" description="FAD-binding PCMH-type" evidence="5">
    <location>
        <begin position="104"/>
        <end position="285"/>
    </location>
</feature>
<dbReference type="GO" id="GO:0005777">
    <property type="term" value="C:peroxisome"/>
    <property type="evidence" value="ECO:0007669"/>
    <property type="project" value="UniProtKB-ARBA"/>
</dbReference>
<evidence type="ECO:0000256" key="3">
    <source>
        <dbReference type="ARBA" id="ARBA00022827"/>
    </source>
</evidence>
<dbReference type="PANTHER" id="PTHR46568">
    <property type="entry name" value="ALKYLDIHYDROXYACETONEPHOSPHATE SYNTHASE, PEROXISOMAL"/>
    <property type="match status" value="1"/>
</dbReference>
<keyword evidence="3" id="KW-0274">FAD</keyword>
<evidence type="ECO:0000256" key="2">
    <source>
        <dbReference type="ARBA" id="ARBA00022630"/>
    </source>
</evidence>
<dbReference type="Pfam" id="PF02913">
    <property type="entry name" value="FAD-oxidase_C"/>
    <property type="match status" value="1"/>
</dbReference>
<dbReference type="InterPro" id="IPR016166">
    <property type="entry name" value="FAD-bd_PCMH"/>
</dbReference>
<dbReference type="SUPFAM" id="SSF56176">
    <property type="entry name" value="FAD-binding/transporter-associated domain-like"/>
    <property type="match status" value="1"/>
</dbReference>
<dbReference type="GO" id="GO:0008609">
    <property type="term" value="F:alkylglycerone-phosphate synthase activity"/>
    <property type="evidence" value="ECO:0007669"/>
    <property type="project" value="InterPro"/>
</dbReference>
<evidence type="ECO:0000256" key="4">
    <source>
        <dbReference type="SAM" id="MobiDB-lite"/>
    </source>
</evidence>
<dbReference type="AlphaFoldDB" id="A0A6J6UCZ8"/>
<sequence length="534" mass="55602">MSTQTPPAPAGGLGEMHPQRWGAPDAATDLPDSARGLVEMAFGLRPTPAVEAAPLPAPGIGGAALEALRAAVGSEHVLLDDDVRRLRTRGKSTPDLLRARAGDLTDAPDVVVRPGGHDDVAAVLAVAVEHHLAVVPFGGGTCVTGGLAARREGYAGLVSLDLVRMKRLLDVDEVSMTATLEPGLRGPEAEALLAERGLVLGHYPQSFQFASIGGFAATRSSGQSSAGYGRFDAMVVGLRVATPRGEWVLGSSPANAAGPDLRQLVLGSEGAFGVITAVTVRVRRLPEVKVYEGWRWGSFAEGRDAMRHLAQSGLLPTVLRLSDESETAINLARPDAIGGETDEQGACLMIVGHEGTAAQVEARRAAVTEALTALGGRPQGEGPGESWAHGRFDAPYLRDSLLDVGVLVETLETATFWSNAEALYAGVKHALESHLDGALVLCHVSHVYETGCSLYFTVATAQGERPLEQWLAAKAAANDAIVAAGATITHHHAVGTDHKPWLGAEIGDLGVSVLRAVKADLDPTGVLNPGVLVP</sequence>
<accession>A0A6J6UCZ8</accession>
<dbReference type="InterPro" id="IPR016164">
    <property type="entry name" value="FAD-linked_Oxase-like_C"/>
</dbReference>
<dbReference type="InterPro" id="IPR006094">
    <property type="entry name" value="Oxid_FAD_bind_N"/>
</dbReference>
<dbReference type="Gene3D" id="3.30.70.3450">
    <property type="match status" value="2"/>
</dbReference>
<evidence type="ECO:0000313" key="6">
    <source>
        <dbReference type="EMBL" id="CAB4757640.1"/>
    </source>
</evidence>
<dbReference type="InterPro" id="IPR036318">
    <property type="entry name" value="FAD-bd_PCMH-like_sf"/>
</dbReference>
<dbReference type="EMBL" id="CAEZYQ010000020">
    <property type="protein sequence ID" value="CAB4757640.1"/>
    <property type="molecule type" value="Genomic_DNA"/>
</dbReference>
<dbReference type="SUPFAM" id="SSF55103">
    <property type="entry name" value="FAD-linked oxidases, C-terminal domain"/>
    <property type="match status" value="1"/>
</dbReference>
<proteinExistence type="inferred from homology"/>
<gene>
    <name evidence="6" type="ORF">UFOPK2761_02416</name>
</gene>
<dbReference type="PANTHER" id="PTHR46568:SF1">
    <property type="entry name" value="ALKYLDIHYDROXYACETONEPHOSPHATE SYNTHASE, PEROXISOMAL"/>
    <property type="match status" value="1"/>
</dbReference>
<reference evidence="6" key="1">
    <citation type="submission" date="2020-05" db="EMBL/GenBank/DDBJ databases">
        <authorList>
            <person name="Chiriac C."/>
            <person name="Salcher M."/>
            <person name="Ghai R."/>
            <person name="Kavagutti S V."/>
        </authorList>
    </citation>
    <scope>NUCLEOTIDE SEQUENCE</scope>
</reference>
<evidence type="ECO:0000256" key="1">
    <source>
        <dbReference type="ARBA" id="ARBA00008000"/>
    </source>
</evidence>
<dbReference type="Pfam" id="PF01565">
    <property type="entry name" value="FAD_binding_4"/>
    <property type="match status" value="1"/>
</dbReference>
<dbReference type="InterPro" id="IPR016171">
    <property type="entry name" value="Vanillyl_alc_oxidase_C-sub2"/>
</dbReference>